<keyword evidence="2" id="KW-0378">Hydrolase</keyword>
<feature type="domain" description="AB hydrolase-1" evidence="1">
    <location>
        <begin position="106"/>
        <end position="203"/>
    </location>
</feature>
<evidence type="ECO:0000313" key="2">
    <source>
        <dbReference type="EMBL" id="QZA77557.1"/>
    </source>
</evidence>
<evidence type="ECO:0000313" key="3">
    <source>
        <dbReference type="Proteomes" id="UP000825679"/>
    </source>
</evidence>
<name>A0ABX8Z4Q0_9NEIS</name>
<evidence type="ECO:0000259" key="1">
    <source>
        <dbReference type="Pfam" id="PF00561"/>
    </source>
</evidence>
<gene>
    <name evidence="2" type="ORF">K4H28_14970</name>
</gene>
<keyword evidence="3" id="KW-1185">Reference proteome</keyword>
<accession>A0ABX8Z4Q0</accession>
<dbReference type="SUPFAM" id="SSF53474">
    <property type="entry name" value="alpha/beta-Hydrolases"/>
    <property type="match status" value="1"/>
</dbReference>
<dbReference type="RefSeq" id="WP_221005938.1">
    <property type="nucleotide sequence ID" value="NZ_CP081150.1"/>
</dbReference>
<dbReference type="Pfam" id="PF00561">
    <property type="entry name" value="Abhydrolase_1"/>
    <property type="match status" value="1"/>
</dbReference>
<dbReference type="GO" id="GO:0016787">
    <property type="term" value="F:hydrolase activity"/>
    <property type="evidence" value="ECO:0007669"/>
    <property type="project" value="UniProtKB-KW"/>
</dbReference>
<dbReference type="InterPro" id="IPR050266">
    <property type="entry name" value="AB_hydrolase_sf"/>
</dbReference>
<dbReference type="PANTHER" id="PTHR43798">
    <property type="entry name" value="MONOACYLGLYCEROL LIPASE"/>
    <property type="match status" value="1"/>
</dbReference>
<proteinExistence type="predicted"/>
<dbReference type="InterPro" id="IPR000073">
    <property type="entry name" value="AB_hydrolase_1"/>
</dbReference>
<dbReference type="PANTHER" id="PTHR43798:SF33">
    <property type="entry name" value="HYDROLASE, PUTATIVE (AFU_ORTHOLOGUE AFUA_2G14860)-RELATED"/>
    <property type="match status" value="1"/>
</dbReference>
<dbReference type="EMBL" id="CP081150">
    <property type="protein sequence ID" value="QZA77557.1"/>
    <property type="molecule type" value="Genomic_DNA"/>
</dbReference>
<organism evidence="2 3">
    <name type="scientific">Deefgea tanakiae</name>
    <dbReference type="NCBI Taxonomy" id="2865840"/>
    <lineage>
        <taxon>Bacteria</taxon>
        <taxon>Pseudomonadati</taxon>
        <taxon>Pseudomonadota</taxon>
        <taxon>Betaproteobacteria</taxon>
        <taxon>Neisseriales</taxon>
        <taxon>Chitinibacteraceae</taxon>
        <taxon>Deefgea</taxon>
    </lineage>
</organism>
<dbReference type="InterPro" id="IPR029058">
    <property type="entry name" value="AB_hydrolase_fold"/>
</dbReference>
<reference evidence="2 3" key="1">
    <citation type="submission" date="2021-08" db="EMBL/GenBank/DDBJ databases">
        <title>complete genome sequencing of Deefgea sp. D25.</title>
        <authorList>
            <person name="Bae J.-W."/>
            <person name="Gim D.-H."/>
        </authorList>
    </citation>
    <scope>NUCLEOTIDE SEQUENCE [LARGE SCALE GENOMIC DNA]</scope>
    <source>
        <strain evidence="2 3">D25</strain>
    </source>
</reference>
<sequence length="378" mass="40128">MMQIQFNPLGRQSCSAVLMAGLVTLLNACGGGNADDHARVKKCLDSGATISNCLKSTPSVTPTPSPTITPTPPPGLTLSAMPSQKFIQIAPNIKLEVLDFGGSGDVILLLAGAGNTAHVFDGFAQGLTAKNRVFALTRRGYGGSSQPATGYDTATLTEDIRSALDQLGIQRVHLIGHSIAGDEISRFAGKYPERVNRLVYLDAAYDRIAFNAALSSFTLPSPPELTIGDLSSLDGLRQYTHRIRGVAIPKAEIEAAIRLNSDGSVANAVTPDEIAAQHLAGIETPNYSLVKARALGIFADAQNPSDIVPWLTPASPEWAANSTFFTQVYRPYLLQQQNKFKTELIGSSSLNIAGANHYLFISHAKQVTAAIAQFLAAP</sequence>
<dbReference type="Gene3D" id="3.40.50.1820">
    <property type="entry name" value="alpha/beta hydrolase"/>
    <property type="match status" value="1"/>
</dbReference>
<dbReference type="Proteomes" id="UP000825679">
    <property type="component" value="Chromosome"/>
</dbReference>
<protein>
    <submittedName>
        <fullName evidence="2">Alpha/beta hydrolase</fullName>
    </submittedName>
</protein>